<keyword evidence="9" id="KW-1185">Reference proteome</keyword>
<evidence type="ECO:0000256" key="1">
    <source>
        <dbReference type="ARBA" id="ARBA00022475"/>
    </source>
</evidence>
<name>A0ABM9ZY04_9BACT</name>
<evidence type="ECO:0000256" key="6">
    <source>
        <dbReference type="ARBA" id="ARBA00023316"/>
    </source>
</evidence>
<dbReference type="EMBL" id="ADFP01000016">
    <property type="protein sequence ID" value="EFB91810.1"/>
    <property type="molecule type" value="Genomic_DNA"/>
</dbReference>
<keyword evidence="2 7" id="KW-0812">Transmembrane</keyword>
<evidence type="ECO:0000313" key="8">
    <source>
        <dbReference type="EMBL" id="EFB91810.1"/>
    </source>
</evidence>
<evidence type="ECO:0000313" key="9">
    <source>
        <dbReference type="Proteomes" id="UP000006462"/>
    </source>
</evidence>
<feature type="site" description="Important for catalytic activity" evidence="7">
    <location>
        <position position="212"/>
    </location>
</feature>
<evidence type="ECO:0000256" key="7">
    <source>
        <dbReference type="HAMAP-Rule" id="MF_02065"/>
    </source>
</evidence>
<dbReference type="PANTHER" id="PTHR30518">
    <property type="entry name" value="ENDOLYTIC MUREIN TRANSGLYCOSYLASE"/>
    <property type="match status" value="1"/>
</dbReference>
<keyword evidence="6 7" id="KW-0961">Cell wall biogenesis/degradation</keyword>
<evidence type="ECO:0000256" key="5">
    <source>
        <dbReference type="ARBA" id="ARBA00023239"/>
    </source>
</evidence>
<comment type="catalytic activity">
    <reaction evidence="7">
        <text>a peptidoglycan chain = a peptidoglycan chain with N-acetyl-1,6-anhydromuramyl-[peptide] at the reducing end + a peptidoglycan chain with N-acetylglucosamine at the non-reducing end.</text>
        <dbReference type="EC" id="4.2.2.29"/>
    </reaction>
</comment>
<evidence type="ECO:0000256" key="3">
    <source>
        <dbReference type="ARBA" id="ARBA00022989"/>
    </source>
</evidence>
<dbReference type="PANTHER" id="PTHR30518:SF2">
    <property type="entry name" value="ENDOLYTIC MUREIN TRANSGLYCOSYLASE"/>
    <property type="match status" value="1"/>
</dbReference>
<comment type="similarity">
    <text evidence="7">Belongs to the transglycosylase MltG family.</text>
</comment>
<proteinExistence type="inferred from homology"/>
<dbReference type="EC" id="4.2.2.29" evidence="7"/>
<comment type="function">
    <text evidence="7">Functions as a peptidoglycan terminase that cleaves nascent peptidoglycan strands endolytically to terminate their elongation.</text>
</comment>
<keyword evidence="5 7" id="KW-0456">Lyase</keyword>
<evidence type="ECO:0000256" key="4">
    <source>
        <dbReference type="ARBA" id="ARBA00023136"/>
    </source>
</evidence>
<keyword evidence="3 7" id="KW-1133">Transmembrane helix</keyword>
<keyword evidence="4 7" id="KW-0472">Membrane</keyword>
<dbReference type="NCBIfam" id="TIGR00247">
    <property type="entry name" value="endolytic transglycosylase MltG"/>
    <property type="match status" value="1"/>
</dbReference>
<protein>
    <recommendedName>
        <fullName evidence="7">Endolytic murein transglycosylase</fullName>
        <ecNumber evidence="7">4.2.2.29</ecNumber>
    </recommendedName>
    <alternativeName>
        <fullName evidence="7">Peptidoglycan lytic transglycosylase</fullName>
    </alternativeName>
    <alternativeName>
        <fullName evidence="7">Peptidoglycan polymerization terminase</fullName>
    </alternativeName>
</protein>
<dbReference type="HAMAP" id="MF_02065">
    <property type="entry name" value="MltG"/>
    <property type="match status" value="1"/>
</dbReference>
<comment type="caution">
    <text evidence="8">The sequence shown here is derived from an EMBL/GenBank/DDBJ whole genome shotgun (WGS) entry which is preliminary data.</text>
</comment>
<organism evidence="8 9">
    <name type="scientific">Pyramidobacter piscolens W5455</name>
    <dbReference type="NCBI Taxonomy" id="352165"/>
    <lineage>
        <taxon>Bacteria</taxon>
        <taxon>Thermotogati</taxon>
        <taxon>Synergistota</taxon>
        <taxon>Synergistia</taxon>
        <taxon>Synergistales</taxon>
        <taxon>Dethiosulfovibrionaceae</taxon>
        <taxon>Pyramidobacter</taxon>
    </lineage>
</organism>
<evidence type="ECO:0000256" key="2">
    <source>
        <dbReference type="ARBA" id="ARBA00022692"/>
    </source>
</evidence>
<dbReference type="Pfam" id="PF02618">
    <property type="entry name" value="YceG"/>
    <property type="match status" value="1"/>
</dbReference>
<reference evidence="8 9" key="1">
    <citation type="submission" date="2009-12" db="EMBL/GenBank/DDBJ databases">
        <authorList>
            <person name="Shrivastava S."/>
            <person name="Madupu R."/>
            <person name="Durkin A.S."/>
            <person name="Torralba M."/>
            <person name="Methe B."/>
            <person name="Sutton G.G."/>
            <person name="Strausberg R.L."/>
            <person name="Nelson K.E."/>
        </authorList>
    </citation>
    <scope>NUCLEOTIDE SEQUENCE [LARGE SCALE GENOMIC DNA]</scope>
    <source>
        <strain evidence="8 9">W5455</strain>
    </source>
</reference>
<sequence>MKKIFGPALALVFFGAVAAYHWKPSQWKDVFVMPFHKDEKTAQLFLKEGESLRHFAQKIAEEKLVADRRNLLYWLGRKGADRSLRAGGYHISSGPSWYVAEQLKNAEPSYFSAMIVPGALPQKPFSLGSDEAQKAALNDLGNFPAAMRDILPDAAEGRAAFLLPETYSLTEASLPDLVKQASAAWYARFGALLTDKDNALRTAVIASLLHREAQIDSEYPVIAGVIENRLAQNMLLQIDASVVYAWYLQKGETLKRVLFKHLEVDSPYNTYKTAGLPPLPVCVPSAQAWEGALAPEKNDFLYYVARGDGSHRFAKTEAEHQKNVLLYRKNK</sequence>
<accession>A0ABM9ZY04</accession>
<dbReference type="Gene3D" id="3.30.160.60">
    <property type="entry name" value="Classic Zinc Finger"/>
    <property type="match status" value="1"/>
</dbReference>
<dbReference type="RefSeq" id="WP_009163766.1">
    <property type="nucleotide sequence ID" value="NZ_ADFP01000016.1"/>
</dbReference>
<gene>
    <name evidence="7" type="primary">mltG</name>
    <name evidence="8" type="ORF">HMPREF7215_0542</name>
</gene>
<dbReference type="Proteomes" id="UP000006462">
    <property type="component" value="Unassembled WGS sequence"/>
</dbReference>
<keyword evidence="1 7" id="KW-1003">Cell membrane</keyword>
<dbReference type="InterPro" id="IPR003770">
    <property type="entry name" value="MLTG-like"/>
</dbReference>